<gene>
    <name evidence="3" type="ORF">CEN46_13270</name>
</gene>
<feature type="region of interest" description="Disordered" evidence="1">
    <location>
        <begin position="44"/>
        <end position="92"/>
    </location>
</feature>
<feature type="compositionally biased region" description="Low complexity" evidence="1">
    <location>
        <begin position="52"/>
        <end position="92"/>
    </location>
</feature>
<evidence type="ECO:0000256" key="1">
    <source>
        <dbReference type="SAM" id="MobiDB-lite"/>
    </source>
</evidence>
<accession>A0A2N6LEU9</accession>
<dbReference type="EMBL" id="NMQE01000378">
    <property type="protein sequence ID" value="PMB22043.1"/>
    <property type="molecule type" value="Genomic_DNA"/>
</dbReference>
<evidence type="ECO:0000256" key="2">
    <source>
        <dbReference type="SAM" id="Phobius"/>
    </source>
</evidence>
<feature type="transmembrane region" description="Helical" evidence="2">
    <location>
        <begin position="21"/>
        <end position="41"/>
    </location>
</feature>
<keyword evidence="2" id="KW-0812">Transmembrane</keyword>
<dbReference type="Proteomes" id="UP000235081">
    <property type="component" value="Unassembled WGS sequence"/>
</dbReference>
<keyword evidence="2" id="KW-0472">Membrane</keyword>
<name>A0A2N6LEU9_9CYAN</name>
<organism evidence="3 4">
    <name type="scientific">Fischerella thermalis CCMEE 5318</name>
    <dbReference type="NCBI Taxonomy" id="2019666"/>
    <lineage>
        <taxon>Bacteria</taxon>
        <taxon>Bacillati</taxon>
        <taxon>Cyanobacteriota</taxon>
        <taxon>Cyanophyceae</taxon>
        <taxon>Nostocales</taxon>
        <taxon>Hapalosiphonaceae</taxon>
        <taxon>Fischerella</taxon>
    </lineage>
</organism>
<proteinExistence type="predicted"/>
<dbReference type="RefSeq" id="WP_102181925.1">
    <property type="nucleotide sequence ID" value="NZ_NMQE01000378.1"/>
</dbReference>
<dbReference type="AlphaFoldDB" id="A0A2N6LEU9"/>
<sequence>MTEPEKESEKQQGISKEAWTAISAIAVALIGGIVTIFATIYGKSPPSPSPSTSPSQSPTISSSSSTSPSESPTISSSPSETTPVPTVPPSASVSAQKLAQALDIVNIDFSEPKLRDHLDNPFSNYPQFAEGCLKLLNNQRLKKKVYFDVIFWNYTRELGGKVTSDSPDGDLNTNILKAAMVKAYNTRNGSNALSFGDIVEPKQ</sequence>
<comment type="caution">
    <text evidence="3">The sequence shown here is derived from an EMBL/GenBank/DDBJ whole genome shotgun (WGS) entry which is preliminary data.</text>
</comment>
<reference evidence="3 4" key="1">
    <citation type="submission" date="2017-07" db="EMBL/GenBank/DDBJ databases">
        <title>Genomes of Fischerella (Mastigocladus) sp. strains.</title>
        <authorList>
            <person name="Miller S.R."/>
        </authorList>
    </citation>
    <scope>NUCLEOTIDE SEQUENCE [LARGE SCALE GENOMIC DNA]</scope>
    <source>
        <strain evidence="3 4">CCMEE 5318</strain>
    </source>
</reference>
<keyword evidence="2" id="KW-1133">Transmembrane helix</keyword>
<protein>
    <submittedName>
        <fullName evidence="3">Uncharacterized protein</fullName>
    </submittedName>
</protein>
<evidence type="ECO:0000313" key="3">
    <source>
        <dbReference type="EMBL" id="PMB22043.1"/>
    </source>
</evidence>
<evidence type="ECO:0000313" key="4">
    <source>
        <dbReference type="Proteomes" id="UP000235081"/>
    </source>
</evidence>